<keyword evidence="3" id="KW-1185">Reference proteome</keyword>
<dbReference type="Proteomes" id="UP001642260">
    <property type="component" value="Unassembled WGS sequence"/>
</dbReference>
<feature type="region of interest" description="Disordered" evidence="1">
    <location>
        <begin position="1"/>
        <end position="20"/>
    </location>
</feature>
<protein>
    <submittedName>
        <fullName evidence="2">Uncharacterized protein</fullName>
    </submittedName>
</protein>
<comment type="caution">
    <text evidence="2">The sequence shown here is derived from an EMBL/GenBank/DDBJ whole genome shotgun (WGS) entry which is preliminary data.</text>
</comment>
<sequence>MENSGVPVDDSKFLRSADTNKKTGEIQDPVIKEVLQFVESRKEEILSTQASMCEDGSCASSNTITVEQLNNLVLEITLSEVWC</sequence>
<gene>
    <name evidence="2" type="ORF">ERUC_LOCUS37008</name>
</gene>
<evidence type="ECO:0000313" key="2">
    <source>
        <dbReference type="EMBL" id="CAH8384525.1"/>
    </source>
</evidence>
<dbReference type="AlphaFoldDB" id="A0ABC8LLD9"/>
<organism evidence="2 3">
    <name type="scientific">Eruca vesicaria subsp. sativa</name>
    <name type="common">Garden rocket</name>
    <name type="synonym">Eruca sativa</name>
    <dbReference type="NCBI Taxonomy" id="29727"/>
    <lineage>
        <taxon>Eukaryota</taxon>
        <taxon>Viridiplantae</taxon>
        <taxon>Streptophyta</taxon>
        <taxon>Embryophyta</taxon>
        <taxon>Tracheophyta</taxon>
        <taxon>Spermatophyta</taxon>
        <taxon>Magnoliopsida</taxon>
        <taxon>eudicotyledons</taxon>
        <taxon>Gunneridae</taxon>
        <taxon>Pentapetalae</taxon>
        <taxon>rosids</taxon>
        <taxon>malvids</taxon>
        <taxon>Brassicales</taxon>
        <taxon>Brassicaceae</taxon>
        <taxon>Brassiceae</taxon>
        <taxon>Eruca</taxon>
    </lineage>
</organism>
<evidence type="ECO:0000313" key="3">
    <source>
        <dbReference type="Proteomes" id="UP001642260"/>
    </source>
</evidence>
<accession>A0ABC8LLD9</accession>
<name>A0ABC8LLD9_ERUVS</name>
<proteinExistence type="predicted"/>
<reference evidence="2 3" key="1">
    <citation type="submission" date="2022-03" db="EMBL/GenBank/DDBJ databases">
        <authorList>
            <person name="Macdonald S."/>
            <person name="Ahmed S."/>
            <person name="Newling K."/>
        </authorList>
    </citation>
    <scope>NUCLEOTIDE SEQUENCE [LARGE SCALE GENOMIC DNA]</scope>
</reference>
<feature type="compositionally biased region" description="Basic and acidic residues" evidence="1">
    <location>
        <begin position="9"/>
        <end position="20"/>
    </location>
</feature>
<dbReference type="EMBL" id="CAKOAT010627376">
    <property type="protein sequence ID" value="CAH8384525.1"/>
    <property type="molecule type" value="Genomic_DNA"/>
</dbReference>
<evidence type="ECO:0000256" key="1">
    <source>
        <dbReference type="SAM" id="MobiDB-lite"/>
    </source>
</evidence>